<keyword evidence="2" id="KW-0812">Transmembrane</keyword>
<organism evidence="3 4">
    <name type="scientific">Myripristis murdjan</name>
    <name type="common">pinecone soldierfish</name>
    <dbReference type="NCBI Taxonomy" id="586833"/>
    <lineage>
        <taxon>Eukaryota</taxon>
        <taxon>Metazoa</taxon>
        <taxon>Chordata</taxon>
        <taxon>Craniata</taxon>
        <taxon>Vertebrata</taxon>
        <taxon>Euteleostomi</taxon>
        <taxon>Actinopterygii</taxon>
        <taxon>Neopterygii</taxon>
        <taxon>Teleostei</taxon>
        <taxon>Neoteleostei</taxon>
        <taxon>Acanthomorphata</taxon>
        <taxon>Holocentriformes</taxon>
        <taxon>Holocentridae</taxon>
        <taxon>Myripristis</taxon>
    </lineage>
</organism>
<evidence type="ECO:0000256" key="2">
    <source>
        <dbReference type="SAM" id="Phobius"/>
    </source>
</evidence>
<sequence length="114" mass="12980">MGTVHARSLDPLPMHGPELGVHADDIDTPEIEQDSKQEVLENKDVMKKSHEARQKLLRLGIFRKVEVVIDTSQGTVNHVISDTARHRVFVNKHVLLIFFVKLITEIALLIFDHL</sequence>
<reference evidence="3" key="3">
    <citation type="submission" date="2025-09" db="UniProtKB">
        <authorList>
            <consortium name="Ensembl"/>
        </authorList>
    </citation>
    <scope>IDENTIFICATION</scope>
</reference>
<keyword evidence="2" id="KW-0472">Membrane</keyword>
<dbReference type="Proteomes" id="UP000472263">
    <property type="component" value="Chromosome 6"/>
</dbReference>
<dbReference type="GeneTree" id="ENSGT00390000011355"/>
<evidence type="ECO:0000313" key="4">
    <source>
        <dbReference type="Proteomes" id="UP000472263"/>
    </source>
</evidence>
<dbReference type="AlphaFoldDB" id="A0A667XQC9"/>
<evidence type="ECO:0000313" key="3">
    <source>
        <dbReference type="Ensembl" id="ENSMMDP00005019885.1"/>
    </source>
</evidence>
<dbReference type="Ensembl" id="ENSMMDT00005020357.1">
    <property type="protein sequence ID" value="ENSMMDP00005019885.1"/>
    <property type="gene ID" value="ENSMMDG00005009832.1"/>
</dbReference>
<protein>
    <submittedName>
        <fullName evidence="3">SAMM50 sorting and assembly machinery component</fullName>
    </submittedName>
</protein>
<reference evidence="3" key="1">
    <citation type="submission" date="2019-06" db="EMBL/GenBank/DDBJ databases">
        <authorList>
            <consortium name="Wellcome Sanger Institute Data Sharing"/>
        </authorList>
    </citation>
    <scope>NUCLEOTIDE SEQUENCE [LARGE SCALE GENOMIC DNA]</scope>
</reference>
<keyword evidence="4" id="KW-1185">Reference proteome</keyword>
<feature type="region of interest" description="Disordered" evidence="1">
    <location>
        <begin position="1"/>
        <end position="20"/>
    </location>
</feature>
<accession>A0A667XQC9</accession>
<name>A0A667XQC9_9TELE</name>
<gene>
    <name evidence="3" type="primary">SAMM50</name>
    <name evidence="3" type="synonym">samm50</name>
</gene>
<feature type="transmembrane region" description="Helical" evidence="2">
    <location>
        <begin position="94"/>
        <end position="111"/>
    </location>
</feature>
<evidence type="ECO:0000256" key="1">
    <source>
        <dbReference type="SAM" id="MobiDB-lite"/>
    </source>
</evidence>
<keyword evidence="2" id="KW-1133">Transmembrane helix</keyword>
<reference evidence="3" key="2">
    <citation type="submission" date="2025-08" db="UniProtKB">
        <authorList>
            <consortium name="Ensembl"/>
        </authorList>
    </citation>
    <scope>IDENTIFICATION</scope>
</reference>
<proteinExistence type="predicted"/>